<comment type="catalytic activity">
    <reaction evidence="11">
        <text>a pseudouridine in rRNA + S-adenosyl-L-methionine = an N(1)-methylpseudouridine in rRNA + S-adenosyl-L-homocysteine + H(+)</text>
        <dbReference type="Rhea" id="RHEA:46696"/>
        <dbReference type="Rhea" id="RHEA-COMP:11634"/>
        <dbReference type="Rhea" id="RHEA-COMP:13933"/>
        <dbReference type="ChEBI" id="CHEBI:15378"/>
        <dbReference type="ChEBI" id="CHEBI:57856"/>
        <dbReference type="ChEBI" id="CHEBI:59789"/>
        <dbReference type="ChEBI" id="CHEBI:65314"/>
        <dbReference type="ChEBI" id="CHEBI:74890"/>
    </reaction>
</comment>
<comment type="subcellular location">
    <subcellularLocation>
        <location evidence="1">Nucleus</location>
        <location evidence="1">Nucleolus</location>
    </subcellularLocation>
</comment>
<dbReference type="OrthoDB" id="269804at2759"/>
<dbReference type="GO" id="GO:0070475">
    <property type="term" value="P:rRNA base methylation"/>
    <property type="evidence" value="ECO:0007669"/>
    <property type="project" value="InterPro"/>
</dbReference>
<evidence type="ECO:0000256" key="12">
    <source>
        <dbReference type="ARBA" id="ARBA00053784"/>
    </source>
</evidence>
<evidence type="ECO:0000256" key="14">
    <source>
        <dbReference type="SAM" id="MobiDB-lite"/>
    </source>
</evidence>
<evidence type="ECO:0000313" key="16">
    <source>
        <dbReference type="Proteomes" id="UP000192247"/>
    </source>
</evidence>
<keyword evidence="5 15" id="KW-0489">Methyltransferase</keyword>
<keyword evidence="8" id="KW-0699">rRNA-binding</keyword>
<dbReference type="GO" id="GO:0070037">
    <property type="term" value="F:rRNA (pseudouridine) methyltransferase activity"/>
    <property type="evidence" value="ECO:0007669"/>
    <property type="project" value="InterPro"/>
</dbReference>
<dbReference type="FunFam" id="3.40.1280.10:FF:000003">
    <property type="entry name" value="Ribosomal RNA small subunit methyltransferase"/>
    <property type="match status" value="1"/>
</dbReference>
<accession>A0A1V9XD68</accession>
<evidence type="ECO:0000256" key="1">
    <source>
        <dbReference type="ARBA" id="ARBA00004604"/>
    </source>
</evidence>
<dbReference type="GO" id="GO:0032040">
    <property type="term" value="C:small-subunit processome"/>
    <property type="evidence" value="ECO:0007669"/>
    <property type="project" value="TreeGrafter"/>
</dbReference>
<dbReference type="InterPro" id="IPR005304">
    <property type="entry name" value="Rbsml_bgen_MeTrfase_EMG1/NEP1"/>
</dbReference>
<dbReference type="Proteomes" id="UP000192247">
    <property type="component" value="Unassembled WGS sequence"/>
</dbReference>
<name>A0A1V9XD68_9ACAR</name>
<evidence type="ECO:0000313" key="15">
    <source>
        <dbReference type="EMBL" id="OQR71341.1"/>
    </source>
</evidence>
<evidence type="ECO:0000256" key="4">
    <source>
        <dbReference type="ARBA" id="ARBA00022552"/>
    </source>
</evidence>
<evidence type="ECO:0000256" key="13">
    <source>
        <dbReference type="ARBA" id="ARBA00081469"/>
    </source>
</evidence>
<evidence type="ECO:0000256" key="2">
    <source>
        <dbReference type="ARBA" id="ARBA00008115"/>
    </source>
</evidence>
<keyword evidence="7" id="KW-0949">S-adenosyl-L-methionine</keyword>
<dbReference type="CDD" id="cd18088">
    <property type="entry name" value="Nep1-like"/>
    <property type="match status" value="1"/>
</dbReference>
<dbReference type="FunCoup" id="A0A1V9XD68">
    <property type="interactions" value="1169"/>
</dbReference>
<feature type="region of interest" description="Disordered" evidence="14">
    <location>
        <begin position="1"/>
        <end position="29"/>
    </location>
</feature>
<keyword evidence="4" id="KW-0698">rRNA processing</keyword>
<feature type="compositionally biased region" description="Basic and acidic residues" evidence="14">
    <location>
        <begin position="19"/>
        <end position="29"/>
    </location>
</feature>
<dbReference type="PANTHER" id="PTHR12636">
    <property type="entry name" value="NEP1/MRA1"/>
    <property type="match status" value="1"/>
</dbReference>
<comment type="similarity">
    <text evidence="2">Belongs to the class IV-like SAM-binding methyltransferase superfamily. RNA methyltransferase NEP1 family.</text>
</comment>
<keyword evidence="3" id="KW-0690">Ribosome biogenesis</keyword>
<comment type="function">
    <text evidence="12">S-adenosyl-L-methionine-dependent pseudouridine N(1)-methyltransferase that methylates a pseudouridine in 18S rRNA. Involved the biosynthesis of the hypermodified N1-methyl-N3-(3-amino-3-carboxypropyl) pseudouridine (m1acp3-Psi) conserved in eukaryotic 18S rRNA. Also has an essential role in 40S ribosomal subunit biogenesis independent on its methyltransferase activity, facilitating the incorporation of ribosomal protein S19 during the formation of pre-ribosomes.</text>
</comment>
<evidence type="ECO:0000256" key="9">
    <source>
        <dbReference type="ARBA" id="ARBA00022884"/>
    </source>
</evidence>
<keyword evidence="6 15" id="KW-0808">Transferase</keyword>
<keyword evidence="9" id="KW-0694">RNA-binding</keyword>
<dbReference type="InterPro" id="IPR029028">
    <property type="entry name" value="Alpha/beta_knot_MTases"/>
</dbReference>
<evidence type="ECO:0000256" key="8">
    <source>
        <dbReference type="ARBA" id="ARBA00022730"/>
    </source>
</evidence>
<evidence type="ECO:0000256" key="11">
    <source>
        <dbReference type="ARBA" id="ARBA00050871"/>
    </source>
</evidence>
<dbReference type="AlphaFoldDB" id="A0A1V9XD68"/>
<dbReference type="InParanoid" id="A0A1V9XD68"/>
<evidence type="ECO:0000256" key="5">
    <source>
        <dbReference type="ARBA" id="ARBA00022603"/>
    </source>
</evidence>
<evidence type="ECO:0000256" key="3">
    <source>
        <dbReference type="ARBA" id="ARBA00022517"/>
    </source>
</evidence>
<dbReference type="InterPro" id="IPR029026">
    <property type="entry name" value="tRNA_m1G_MTases_N"/>
</dbReference>
<sequence length="240" mass="27195">MMDGKKRKYNKYEEDEDNQEARKQPREISHLKNQEKRLIVVLEGANLEVIKVGDRFELLNCDDHLKQMKKHGKDPAHARPDIAHQCLLMLFDSPLNRAGLLQVYVHSSRNALIEINPQTRIPRTFKRFAGLMVQLLNKMSVRAADSSVKLMKIIKNPISDHLPIGCKKLAMSFHADKTVHPRELVPKTDEPIVLVIGAMAHGSVDVDFTEETFSVSDYPLSGALACSKICTAFEEKWGIL</sequence>
<protein>
    <recommendedName>
        <fullName evidence="13">18S rRNA (pseudouridine-N1)-methyltransferase</fullName>
    </recommendedName>
</protein>
<keyword evidence="10" id="KW-0539">Nucleus</keyword>
<evidence type="ECO:0000256" key="6">
    <source>
        <dbReference type="ARBA" id="ARBA00022679"/>
    </source>
</evidence>
<dbReference type="GO" id="GO:0019843">
    <property type="term" value="F:rRNA binding"/>
    <property type="evidence" value="ECO:0007669"/>
    <property type="project" value="UniProtKB-KW"/>
</dbReference>
<keyword evidence="16" id="KW-1185">Reference proteome</keyword>
<reference evidence="15 16" key="1">
    <citation type="journal article" date="2017" name="Gigascience">
        <title>Draft genome of the honey bee ectoparasitic mite, Tropilaelaps mercedesae, is shaped by the parasitic life history.</title>
        <authorList>
            <person name="Dong X."/>
            <person name="Armstrong S.D."/>
            <person name="Xia D."/>
            <person name="Makepeace B.L."/>
            <person name="Darby A.C."/>
            <person name="Kadowaki T."/>
        </authorList>
    </citation>
    <scope>NUCLEOTIDE SEQUENCE [LARGE SCALE GENOMIC DNA]</scope>
    <source>
        <strain evidence="15">Wuxi-XJTLU</strain>
    </source>
</reference>
<dbReference type="STRING" id="418985.A0A1V9XD68"/>
<dbReference type="Gene3D" id="3.40.1280.10">
    <property type="match status" value="1"/>
</dbReference>
<proteinExistence type="inferred from homology"/>
<evidence type="ECO:0000256" key="10">
    <source>
        <dbReference type="ARBA" id="ARBA00023242"/>
    </source>
</evidence>
<dbReference type="EMBL" id="MNPL01014831">
    <property type="protein sequence ID" value="OQR71341.1"/>
    <property type="molecule type" value="Genomic_DNA"/>
</dbReference>
<dbReference type="PANTHER" id="PTHR12636:SF5">
    <property type="entry name" value="RIBOSOMAL RNA SMALL SUBUNIT METHYLTRANSFERASE NEP1"/>
    <property type="match status" value="1"/>
</dbReference>
<dbReference type="SUPFAM" id="SSF75217">
    <property type="entry name" value="alpha/beta knot"/>
    <property type="match status" value="1"/>
</dbReference>
<comment type="caution">
    <text evidence="15">The sequence shown here is derived from an EMBL/GenBank/DDBJ whole genome shotgun (WGS) entry which is preliminary data.</text>
</comment>
<dbReference type="Pfam" id="PF03587">
    <property type="entry name" value="EMG1"/>
    <property type="match status" value="1"/>
</dbReference>
<evidence type="ECO:0000256" key="7">
    <source>
        <dbReference type="ARBA" id="ARBA00022691"/>
    </source>
</evidence>
<gene>
    <name evidence="15" type="ORF">BIW11_01516</name>
</gene>
<organism evidence="15 16">
    <name type="scientific">Tropilaelaps mercedesae</name>
    <dbReference type="NCBI Taxonomy" id="418985"/>
    <lineage>
        <taxon>Eukaryota</taxon>
        <taxon>Metazoa</taxon>
        <taxon>Ecdysozoa</taxon>
        <taxon>Arthropoda</taxon>
        <taxon>Chelicerata</taxon>
        <taxon>Arachnida</taxon>
        <taxon>Acari</taxon>
        <taxon>Parasitiformes</taxon>
        <taxon>Mesostigmata</taxon>
        <taxon>Gamasina</taxon>
        <taxon>Dermanyssoidea</taxon>
        <taxon>Laelapidae</taxon>
        <taxon>Tropilaelaps</taxon>
    </lineage>
</organism>